<evidence type="ECO:0000256" key="1">
    <source>
        <dbReference type="ARBA" id="ARBA00022490"/>
    </source>
</evidence>
<evidence type="ECO:0000313" key="7">
    <source>
        <dbReference type="EMBL" id="MBB4172645.1"/>
    </source>
</evidence>
<dbReference type="Pfam" id="PF02527">
    <property type="entry name" value="GidB"/>
    <property type="match status" value="1"/>
</dbReference>
<evidence type="ECO:0000313" key="8">
    <source>
        <dbReference type="Proteomes" id="UP000565745"/>
    </source>
</evidence>
<dbReference type="RefSeq" id="WP_025055268.1">
    <property type="nucleotide sequence ID" value="NZ_JACIFU010000001.1"/>
</dbReference>
<dbReference type="InterPro" id="IPR029063">
    <property type="entry name" value="SAM-dependent_MTases_sf"/>
</dbReference>
<keyword evidence="8" id="KW-1185">Reference proteome</keyword>
<dbReference type="NCBIfam" id="TIGR00138">
    <property type="entry name" value="rsmG_gidB"/>
    <property type="match status" value="1"/>
</dbReference>
<organism evidence="7 8">
    <name type="scientific">Sulfitobacter noctilucicola</name>
    <dbReference type="NCBI Taxonomy" id="1342301"/>
    <lineage>
        <taxon>Bacteria</taxon>
        <taxon>Pseudomonadati</taxon>
        <taxon>Pseudomonadota</taxon>
        <taxon>Alphaproteobacteria</taxon>
        <taxon>Rhodobacterales</taxon>
        <taxon>Roseobacteraceae</taxon>
        <taxon>Sulfitobacter</taxon>
    </lineage>
</organism>
<dbReference type="Proteomes" id="UP000565745">
    <property type="component" value="Unassembled WGS sequence"/>
</dbReference>
<feature type="binding site" evidence="6">
    <location>
        <position position="134"/>
    </location>
    <ligand>
        <name>S-adenosyl-L-methionine</name>
        <dbReference type="ChEBI" id="CHEBI:59789"/>
    </ligand>
</feature>
<sequence>MGSVDLDVSRETLQKLEAYRDLILKWTGKINLISKPSQEDVWERHIVDSAQVFAHAPASGHWVDLGSGGGLPIIVASIMSQGVGADHRFTMVESDQRKAVFLRTALRELSLEGTVISDRIEKIATLEADILSARALADLPTLLGFASVHMKKDGTALFPKGEGWRKEEKLAQNHWSYNCEPISSTTHNQAVVLRIKDISRV</sequence>
<keyword evidence="2 6" id="KW-0698">rRNA processing</keyword>
<dbReference type="SUPFAM" id="SSF53335">
    <property type="entry name" value="S-adenosyl-L-methionine-dependent methyltransferases"/>
    <property type="match status" value="1"/>
</dbReference>
<keyword evidence="5 6" id="KW-0949">S-adenosyl-L-methionine</keyword>
<comment type="caution">
    <text evidence="7">The sequence shown here is derived from an EMBL/GenBank/DDBJ whole genome shotgun (WGS) entry which is preliminary data.</text>
</comment>
<dbReference type="EC" id="2.1.1.170" evidence="6"/>
<dbReference type="PANTHER" id="PTHR31760">
    <property type="entry name" value="S-ADENOSYL-L-METHIONINE-DEPENDENT METHYLTRANSFERASES SUPERFAMILY PROTEIN"/>
    <property type="match status" value="1"/>
</dbReference>
<dbReference type="GO" id="GO:0005829">
    <property type="term" value="C:cytosol"/>
    <property type="evidence" value="ECO:0007669"/>
    <property type="project" value="TreeGrafter"/>
</dbReference>
<comment type="function">
    <text evidence="6">Specifically methylates the N7 position of guanine in position 527 of 16S rRNA.</text>
</comment>
<evidence type="ECO:0000256" key="6">
    <source>
        <dbReference type="HAMAP-Rule" id="MF_00074"/>
    </source>
</evidence>
<dbReference type="Gene3D" id="3.40.50.150">
    <property type="entry name" value="Vaccinia Virus protein VP39"/>
    <property type="match status" value="1"/>
</dbReference>
<dbReference type="OrthoDB" id="9808773at2"/>
<dbReference type="EMBL" id="JACIFU010000001">
    <property type="protein sequence ID" value="MBB4172645.1"/>
    <property type="molecule type" value="Genomic_DNA"/>
</dbReference>
<accession>A0A7W6Q4F7</accession>
<keyword evidence="1 6" id="KW-0963">Cytoplasm</keyword>
<dbReference type="GO" id="GO:0070043">
    <property type="term" value="F:rRNA (guanine-N7-)-methyltransferase activity"/>
    <property type="evidence" value="ECO:0007669"/>
    <property type="project" value="UniProtKB-UniRule"/>
</dbReference>
<dbReference type="AlphaFoldDB" id="A0A7W6Q4F7"/>
<keyword evidence="3 6" id="KW-0489">Methyltransferase</keyword>
<reference evidence="7 8" key="1">
    <citation type="submission" date="2020-08" db="EMBL/GenBank/DDBJ databases">
        <title>Genomic Encyclopedia of Type Strains, Phase IV (KMG-IV): sequencing the most valuable type-strain genomes for metagenomic binning, comparative biology and taxonomic classification.</title>
        <authorList>
            <person name="Goeker M."/>
        </authorList>
    </citation>
    <scope>NUCLEOTIDE SEQUENCE [LARGE SCALE GENOMIC DNA]</scope>
    <source>
        <strain evidence="7 8">DSM 101015</strain>
    </source>
</reference>
<dbReference type="HAMAP" id="MF_00074">
    <property type="entry name" value="16SrRNA_methyltr_G"/>
    <property type="match status" value="1"/>
</dbReference>
<comment type="caution">
    <text evidence="6">Lacks conserved residue(s) required for the propagation of feature annotation.</text>
</comment>
<evidence type="ECO:0000256" key="4">
    <source>
        <dbReference type="ARBA" id="ARBA00022679"/>
    </source>
</evidence>
<comment type="subcellular location">
    <subcellularLocation>
        <location evidence="6">Cytoplasm</location>
    </subcellularLocation>
</comment>
<dbReference type="InterPro" id="IPR003682">
    <property type="entry name" value="rRNA_ssu_MeTfrase_G"/>
</dbReference>
<comment type="catalytic activity">
    <reaction evidence="6">
        <text>guanosine(527) in 16S rRNA + S-adenosyl-L-methionine = N(7)-methylguanosine(527) in 16S rRNA + S-adenosyl-L-homocysteine</text>
        <dbReference type="Rhea" id="RHEA:42732"/>
        <dbReference type="Rhea" id="RHEA-COMP:10209"/>
        <dbReference type="Rhea" id="RHEA-COMP:10210"/>
        <dbReference type="ChEBI" id="CHEBI:57856"/>
        <dbReference type="ChEBI" id="CHEBI:59789"/>
        <dbReference type="ChEBI" id="CHEBI:74269"/>
        <dbReference type="ChEBI" id="CHEBI:74480"/>
        <dbReference type="EC" id="2.1.1.170"/>
    </reaction>
</comment>
<protein>
    <recommendedName>
        <fullName evidence="6">Ribosomal RNA small subunit methyltransferase G</fullName>
        <ecNumber evidence="6">2.1.1.170</ecNumber>
    </recommendedName>
    <alternativeName>
        <fullName evidence="6">16S rRNA 7-methylguanosine methyltransferase</fullName>
        <shortName evidence="6">16S rRNA m7G methyltransferase</shortName>
    </alternativeName>
</protein>
<comment type="similarity">
    <text evidence="6">Belongs to the methyltransferase superfamily. RNA methyltransferase RsmG family.</text>
</comment>
<feature type="binding site" evidence="6">
    <location>
        <begin position="120"/>
        <end position="121"/>
    </location>
    <ligand>
        <name>S-adenosyl-L-methionine</name>
        <dbReference type="ChEBI" id="CHEBI:59789"/>
    </ligand>
</feature>
<feature type="binding site" evidence="6">
    <location>
        <position position="66"/>
    </location>
    <ligand>
        <name>S-adenosyl-L-methionine</name>
        <dbReference type="ChEBI" id="CHEBI:59789"/>
    </ligand>
</feature>
<evidence type="ECO:0000256" key="2">
    <source>
        <dbReference type="ARBA" id="ARBA00022552"/>
    </source>
</evidence>
<feature type="binding site" evidence="6">
    <location>
        <position position="71"/>
    </location>
    <ligand>
        <name>S-adenosyl-L-methionine</name>
        <dbReference type="ChEBI" id="CHEBI:59789"/>
    </ligand>
</feature>
<keyword evidence="4 6" id="KW-0808">Transferase</keyword>
<gene>
    <name evidence="6" type="primary">rsmG</name>
    <name evidence="7" type="ORF">GGR93_000406</name>
</gene>
<proteinExistence type="inferred from homology"/>
<evidence type="ECO:0000256" key="3">
    <source>
        <dbReference type="ARBA" id="ARBA00022603"/>
    </source>
</evidence>
<dbReference type="PANTHER" id="PTHR31760:SF0">
    <property type="entry name" value="S-ADENOSYL-L-METHIONINE-DEPENDENT METHYLTRANSFERASES SUPERFAMILY PROTEIN"/>
    <property type="match status" value="1"/>
</dbReference>
<name>A0A7W6Q4F7_9RHOB</name>
<dbReference type="PIRSF" id="PIRSF003078">
    <property type="entry name" value="GidB"/>
    <property type="match status" value="1"/>
</dbReference>
<evidence type="ECO:0000256" key="5">
    <source>
        <dbReference type="ARBA" id="ARBA00022691"/>
    </source>
</evidence>